<organism evidence="2 3">
    <name type="scientific">Swingsia samuiensis</name>
    <dbReference type="NCBI Taxonomy" id="1293412"/>
    <lineage>
        <taxon>Bacteria</taxon>
        <taxon>Pseudomonadati</taxon>
        <taxon>Pseudomonadota</taxon>
        <taxon>Alphaproteobacteria</taxon>
        <taxon>Acetobacterales</taxon>
        <taxon>Acetobacteraceae</taxon>
        <taxon>Swingsia</taxon>
    </lineage>
</organism>
<gene>
    <name evidence="2" type="ORF">E3D00_05635</name>
</gene>
<feature type="chain" id="PRO_5021335614" description="UrcA family protein" evidence="1">
    <location>
        <begin position="25"/>
        <end position="136"/>
    </location>
</feature>
<proteinExistence type="predicted"/>
<reference evidence="2 3" key="1">
    <citation type="submission" date="2019-03" db="EMBL/GenBank/DDBJ databases">
        <title>The complete genome sequence of Swingsia samuiensis NBRC107927(T).</title>
        <authorList>
            <person name="Chua K.-O."/>
            <person name="Chan K.-G."/>
            <person name="See-Too W.-S."/>
        </authorList>
    </citation>
    <scope>NUCLEOTIDE SEQUENCE [LARGE SCALE GENOMIC DNA]</scope>
    <source>
        <strain evidence="2 3">AH83</strain>
    </source>
</reference>
<evidence type="ECO:0000313" key="3">
    <source>
        <dbReference type="Proteomes" id="UP000316313"/>
    </source>
</evidence>
<accession>A0A4Y6UHQ4</accession>
<keyword evidence="3" id="KW-1185">Reference proteome</keyword>
<sequence length="136" mass="14478">MMKLFIRASLTLAFCAGFVTPLYANDGGAKTNDEDPMINAQGLVVNNVLKVLQIHPDAAGDSCVNALKEMHKAQDQLTKEEESDETQDLGVARDVVSSSMEDVTTICGADAHSLCRQSAASNPKLQAACKALPLND</sequence>
<protein>
    <recommendedName>
        <fullName evidence="4">UrcA family protein</fullName>
    </recommendedName>
</protein>
<dbReference type="AlphaFoldDB" id="A0A4Y6UHQ4"/>
<dbReference type="KEGG" id="ssam:E3D00_05635"/>
<evidence type="ECO:0000256" key="1">
    <source>
        <dbReference type="SAM" id="SignalP"/>
    </source>
</evidence>
<dbReference type="EMBL" id="CP038141">
    <property type="protein sequence ID" value="QDH17103.1"/>
    <property type="molecule type" value="Genomic_DNA"/>
</dbReference>
<feature type="signal peptide" evidence="1">
    <location>
        <begin position="1"/>
        <end position="24"/>
    </location>
</feature>
<dbReference type="OrthoDB" id="7281516at2"/>
<evidence type="ECO:0008006" key="4">
    <source>
        <dbReference type="Google" id="ProtNLM"/>
    </source>
</evidence>
<evidence type="ECO:0000313" key="2">
    <source>
        <dbReference type="EMBL" id="QDH17103.1"/>
    </source>
</evidence>
<keyword evidence="1" id="KW-0732">Signal</keyword>
<name>A0A4Y6UHQ4_9PROT</name>
<dbReference type="RefSeq" id="WP_141460717.1">
    <property type="nucleotide sequence ID" value="NZ_CP038141.1"/>
</dbReference>
<dbReference type="Proteomes" id="UP000316313">
    <property type="component" value="Chromosome"/>
</dbReference>